<sequence length="62" mass="7217">MMDKRQDVRGEMAKRITITLPDEVAEALEKWAKEEARPMANLATFLIQKCIAEKQQNKQQDK</sequence>
<keyword evidence="3" id="KW-1185">Reference proteome</keyword>
<dbReference type="EMBL" id="BLAY01000180">
    <property type="protein sequence ID" value="GET42739.1"/>
    <property type="molecule type" value="Genomic_DNA"/>
</dbReference>
<name>A0AAV3XJU5_9CYAN</name>
<dbReference type="Pfam" id="PF07878">
    <property type="entry name" value="RHH_5"/>
    <property type="match status" value="1"/>
</dbReference>
<proteinExistence type="predicted"/>
<reference evidence="2" key="1">
    <citation type="submission" date="2019-10" db="EMBL/GenBank/DDBJ databases">
        <title>Draft genome sequece of Microseira wollei NIES-4236.</title>
        <authorList>
            <person name="Yamaguchi H."/>
            <person name="Suzuki S."/>
            <person name="Kawachi M."/>
        </authorList>
    </citation>
    <scope>NUCLEOTIDE SEQUENCE</scope>
    <source>
        <strain evidence="2">NIES-4236</strain>
    </source>
</reference>
<dbReference type="InterPro" id="IPR012869">
    <property type="entry name" value="RHH_5"/>
</dbReference>
<evidence type="ECO:0000313" key="3">
    <source>
        <dbReference type="Proteomes" id="UP001050975"/>
    </source>
</evidence>
<dbReference type="GO" id="GO:0006355">
    <property type="term" value="P:regulation of DNA-templated transcription"/>
    <property type="evidence" value="ECO:0007669"/>
    <property type="project" value="InterPro"/>
</dbReference>
<dbReference type="InterPro" id="IPR013321">
    <property type="entry name" value="Arc_rbn_hlx_hlx"/>
</dbReference>
<comment type="caution">
    <text evidence="2">The sequence shown here is derived from an EMBL/GenBank/DDBJ whole genome shotgun (WGS) entry which is preliminary data.</text>
</comment>
<organism evidence="2 3">
    <name type="scientific">Microseira wollei NIES-4236</name>
    <dbReference type="NCBI Taxonomy" id="2530354"/>
    <lineage>
        <taxon>Bacteria</taxon>
        <taxon>Bacillati</taxon>
        <taxon>Cyanobacteriota</taxon>
        <taxon>Cyanophyceae</taxon>
        <taxon>Oscillatoriophycideae</taxon>
        <taxon>Aerosakkonematales</taxon>
        <taxon>Aerosakkonemataceae</taxon>
        <taxon>Microseira</taxon>
    </lineage>
</organism>
<accession>A0AAV3XJU5</accession>
<dbReference type="RefSeq" id="WP_226590735.1">
    <property type="nucleotide sequence ID" value="NZ_BLAY01000180.1"/>
</dbReference>
<dbReference type="Gene3D" id="1.10.1220.10">
    <property type="entry name" value="Met repressor-like"/>
    <property type="match status" value="1"/>
</dbReference>
<protein>
    <recommendedName>
        <fullName evidence="1">CopG-like ribbon-helix-helix domain-containing protein</fullName>
    </recommendedName>
</protein>
<dbReference type="InterPro" id="IPR010985">
    <property type="entry name" value="Ribbon_hlx_hlx"/>
</dbReference>
<dbReference type="Proteomes" id="UP001050975">
    <property type="component" value="Unassembled WGS sequence"/>
</dbReference>
<evidence type="ECO:0000259" key="1">
    <source>
        <dbReference type="Pfam" id="PF07878"/>
    </source>
</evidence>
<dbReference type="AlphaFoldDB" id="A0AAV3XJU5"/>
<feature type="domain" description="CopG-like ribbon-helix-helix" evidence="1">
    <location>
        <begin position="14"/>
        <end position="55"/>
    </location>
</feature>
<dbReference type="SUPFAM" id="SSF47598">
    <property type="entry name" value="Ribbon-helix-helix"/>
    <property type="match status" value="1"/>
</dbReference>
<evidence type="ECO:0000313" key="2">
    <source>
        <dbReference type="EMBL" id="GET42739.1"/>
    </source>
</evidence>
<gene>
    <name evidence="2" type="ORF">MiSe_75570</name>
</gene>